<dbReference type="AlphaFoldDB" id="A0A077X2W0"/>
<evidence type="ECO:0000256" key="1">
    <source>
        <dbReference type="RuleBase" id="RU003682"/>
    </source>
</evidence>
<feature type="domain" description="Fe2OG dioxygenase" evidence="2">
    <location>
        <begin position="164"/>
        <end position="272"/>
    </location>
</feature>
<sequence length="327" mass="36979">MAYQIPIIDFKDFETRSAEIAKEVFQACTTIGFFYVSNHGIPQDMIDSAFALSKQYYDLPFDVKNQQAIKDNRGYTGLYVQRLDPDRQKQGDHKEAFNFGAFCNGEYAWPLPEVFKQNKDKIEAFSRRCHASAMNIMEAMAIALEIPEKDGGKSWFTRAHSYDSPSSAGTLRFLKYPHGAESTYKEPVRAGAHTDYGTITLLFQKDIGGLEVQASRTEWISAPIIEGTILVNVGGMFEYWTNGLFKSTMHRVVFRPEHQQYDRYSIAFFCQADGNLSLDPIPSKVIPKERYASGEIPADKIDHITTAKDYLNMRLQAAYAPPAQQAA</sequence>
<dbReference type="SUPFAM" id="SSF51197">
    <property type="entry name" value="Clavaminate synthase-like"/>
    <property type="match status" value="1"/>
</dbReference>
<evidence type="ECO:0000313" key="3">
    <source>
        <dbReference type="EMBL" id="CDS13377.1"/>
    </source>
</evidence>
<dbReference type="PANTHER" id="PTHR47990">
    <property type="entry name" value="2-OXOGLUTARATE (2OG) AND FE(II)-DEPENDENT OXYGENASE SUPERFAMILY PROTEIN-RELATED"/>
    <property type="match status" value="1"/>
</dbReference>
<dbReference type="EMBL" id="LK023379">
    <property type="protein sequence ID" value="CDS13377.1"/>
    <property type="molecule type" value="Genomic_DNA"/>
</dbReference>
<keyword evidence="1" id="KW-0408">Iron</keyword>
<comment type="similarity">
    <text evidence="1">Belongs to the iron/ascorbate-dependent oxidoreductase family.</text>
</comment>
<dbReference type="Pfam" id="PF03171">
    <property type="entry name" value="2OG-FeII_Oxy"/>
    <property type="match status" value="1"/>
</dbReference>
<keyword evidence="1" id="KW-0560">Oxidoreductase</keyword>
<gene>
    <name evidence="3" type="ORF">LRAMOSA05555</name>
</gene>
<dbReference type="GO" id="GO:0016491">
    <property type="term" value="F:oxidoreductase activity"/>
    <property type="evidence" value="ECO:0007669"/>
    <property type="project" value="UniProtKB-KW"/>
</dbReference>
<dbReference type="InterPro" id="IPR044861">
    <property type="entry name" value="IPNS-like_FE2OG_OXY"/>
</dbReference>
<dbReference type="OrthoDB" id="406156at2759"/>
<dbReference type="PRINTS" id="PR00682">
    <property type="entry name" value="IPNSYNTHASE"/>
</dbReference>
<dbReference type="PROSITE" id="PS51471">
    <property type="entry name" value="FE2OG_OXY"/>
    <property type="match status" value="1"/>
</dbReference>
<dbReference type="Gene3D" id="2.60.120.330">
    <property type="entry name" value="B-lactam Antibiotic, Isopenicillin N Synthase, Chain"/>
    <property type="match status" value="1"/>
</dbReference>
<name>A0A077X2W0_9FUNG</name>
<organism evidence="3">
    <name type="scientific">Lichtheimia ramosa</name>
    <dbReference type="NCBI Taxonomy" id="688394"/>
    <lineage>
        <taxon>Eukaryota</taxon>
        <taxon>Fungi</taxon>
        <taxon>Fungi incertae sedis</taxon>
        <taxon>Mucoromycota</taxon>
        <taxon>Mucoromycotina</taxon>
        <taxon>Mucoromycetes</taxon>
        <taxon>Mucorales</taxon>
        <taxon>Lichtheimiaceae</taxon>
        <taxon>Lichtheimia</taxon>
    </lineage>
</organism>
<dbReference type="InterPro" id="IPR005123">
    <property type="entry name" value="Oxoglu/Fe-dep_dioxygenase_dom"/>
</dbReference>
<dbReference type="InterPro" id="IPR027443">
    <property type="entry name" value="IPNS-like_sf"/>
</dbReference>
<protein>
    <recommendedName>
        <fullName evidence="2">Fe2OG dioxygenase domain-containing protein</fullName>
    </recommendedName>
</protein>
<dbReference type="InterPro" id="IPR026992">
    <property type="entry name" value="DIOX_N"/>
</dbReference>
<accession>A0A077X2W0</accession>
<reference evidence="3" key="1">
    <citation type="journal article" date="2014" name="Genome Announc.">
        <title>De novo whole-genome sequence and genome annotation of Lichtheimia ramosa.</title>
        <authorList>
            <person name="Linde J."/>
            <person name="Schwartze V."/>
            <person name="Binder U."/>
            <person name="Lass-Florl C."/>
            <person name="Voigt K."/>
            <person name="Horn F."/>
        </authorList>
    </citation>
    <scope>NUCLEOTIDE SEQUENCE</scope>
    <source>
        <strain evidence="3">JMRC FSU:6197</strain>
    </source>
</reference>
<dbReference type="Pfam" id="PF14226">
    <property type="entry name" value="DIOX_N"/>
    <property type="match status" value="1"/>
</dbReference>
<evidence type="ECO:0000259" key="2">
    <source>
        <dbReference type="PROSITE" id="PS51471"/>
    </source>
</evidence>
<dbReference type="GO" id="GO:0046872">
    <property type="term" value="F:metal ion binding"/>
    <property type="evidence" value="ECO:0007669"/>
    <property type="project" value="UniProtKB-KW"/>
</dbReference>
<proteinExistence type="inferred from homology"/>
<keyword evidence="1" id="KW-0479">Metal-binding</keyword>
<dbReference type="InterPro" id="IPR050231">
    <property type="entry name" value="Iron_ascorbate_oxido_reductase"/>
</dbReference>